<evidence type="ECO:0000313" key="2">
    <source>
        <dbReference type="Proteomes" id="UP001472677"/>
    </source>
</evidence>
<name>A0ABR2D6W1_9ROSI</name>
<comment type="caution">
    <text evidence="1">The sequence shown here is derived from an EMBL/GenBank/DDBJ whole genome shotgun (WGS) entry which is preliminary data.</text>
</comment>
<reference evidence="1 2" key="1">
    <citation type="journal article" date="2024" name="G3 (Bethesda)">
        <title>Genome assembly of Hibiscus sabdariffa L. provides insights into metabolisms of medicinal natural products.</title>
        <authorList>
            <person name="Kim T."/>
        </authorList>
    </citation>
    <scope>NUCLEOTIDE SEQUENCE [LARGE SCALE GENOMIC DNA]</scope>
    <source>
        <strain evidence="1">TK-2024</strain>
        <tissue evidence="1">Old leaves</tissue>
    </source>
</reference>
<gene>
    <name evidence="1" type="ORF">V6N12_013256</name>
</gene>
<dbReference type="Proteomes" id="UP001472677">
    <property type="component" value="Unassembled WGS sequence"/>
</dbReference>
<keyword evidence="2" id="KW-1185">Reference proteome</keyword>
<proteinExistence type="predicted"/>
<organism evidence="1 2">
    <name type="scientific">Hibiscus sabdariffa</name>
    <name type="common">roselle</name>
    <dbReference type="NCBI Taxonomy" id="183260"/>
    <lineage>
        <taxon>Eukaryota</taxon>
        <taxon>Viridiplantae</taxon>
        <taxon>Streptophyta</taxon>
        <taxon>Embryophyta</taxon>
        <taxon>Tracheophyta</taxon>
        <taxon>Spermatophyta</taxon>
        <taxon>Magnoliopsida</taxon>
        <taxon>eudicotyledons</taxon>
        <taxon>Gunneridae</taxon>
        <taxon>Pentapetalae</taxon>
        <taxon>rosids</taxon>
        <taxon>malvids</taxon>
        <taxon>Malvales</taxon>
        <taxon>Malvaceae</taxon>
        <taxon>Malvoideae</taxon>
        <taxon>Hibiscus</taxon>
    </lineage>
</organism>
<accession>A0ABR2D6W1</accession>
<evidence type="ECO:0000313" key="1">
    <source>
        <dbReference type="EMBL" id="KAK8530754.1"/>
    </source>
</evidence>
<protein>
    <submittedName>
        <fullName evidence="1">Uncharacterized protein</fullName>
    </submittedName>
</protein>
<dbReference type="EMBL" id="JBBPBM010000035">
    <property type="protein sequence ID" value="KAK8530754.1"/>
    <property type="molecule type" value="Genomic_DNA"/>
</dbReference>
<sequence length="67" mass="7897">MLSDFMMLPAVERSNRTTAQERLVRQQIAHADEKVKRLCENNRRKEITQFMFQSLGGQGLHHLNRDD</sequence>